<dbReference type="InterPro" id="IPR016040">
    <property type="entry name" value="NAD(P)-bd_dom"/>
</dbReference>
<keyword evidence="2" id="KW-0456">Lyase</keyword>
<feature type="domain" description="NAD(P)-binding" evidence="1">
    <location>
        <begin position="16"/>
        <end position="93"/>
    </location>
</feature>
<dbReference type="EMBL" id="BHVO01000087">
    <property type="protein sequence ID" value="GCA72178.1"/>
    <property type="molecule type" value="Genomic_DNA"/>
</dbReference>
<accession>A0A5A5RAZ3</accession>
<name>A0A5A5RAZ3_MICAE</name>
<evidence type="ECO:0000313" key="3">
    <source>
        <dbReference type="Proteomes" id="UP000323569"/>
    </source>
</evidence>
<dbReference type="EC" id="4.2.1.45" evidence="2"/>
<sequence>MENMVKKAFWLGKKVFITGHTGFKGSWLGFWLLHRGAAVKGLSLAPNTTPALFEQLDLAKILSHHLGDIREAELVTRLIASWQPDVVFHLAAQ</sequence>
<organism evidence="2 3">
    <name type="scientific">Microcystis aeruginosa NIES-2519</name>
    <dbReference type="NCBI Taxonomy" id="2303981"/>
    <lineage>
        <taxon>Bacteria</taxon>
        <taxon>Bacillati</taxon>
        <taxon>Cyanobacteriota</taxon>
        <taxon>Cyanophyceae</taxon>
        <taxon>Oscillatoriophycideae</taxon>
        <taxon>Chroococcales</taxon>
        <taxon>Microcystaceae</taxon>
        <taxon>Microcystis</taxon>
    </lineage>
</organism>
<dbReference type="GO" id="GO:0047733">
    <property type="term" value="F:CDP-glucose 4,6-dehydratase activity"/>
    <property type="evidence" value="ECO:0007669"/>
    <property type="project" value="UniProtKB-EC"/>
</dbReference>
<comment type="caution">
    <text evidence="2">The sequence shown here is derived from an EMBL/GenBank/DDBJ whole genome shotgun (WGS) entry which is preliminary data.</text>
</comment>
<dbReference type="Pfam" id="PF16363">
    <property type="entry name" value="GDP_Man_Dehyd"/>
    <property type="match status" value="1"/>
</dbReference>
<evidence type="ECO:0000313" key="2">
    <source>
        <dbReference type="EMBL" id="GCA72178.1"/>
    </source>
</evidence>
<dbReference type="Gene3D" id="3.40.50.720">
    <property type="entry name" value="NAD(P)-binding Rossmann-like Domain"/>
    <property type="match status" value="1"/>
</dbReference>
<dbReference type="SUPFAM" id="SSF51735">
    <property type="entry name" value="NAD(P)-binding Rossmann-fold domains"/>
    <property type="match status" value="1"/>
</dbReference>
<evidence type="ECO:0000259" key="1">
    <source>
        <dbReference type="Pfam" id="PF16363"/>
    </source>
</evidence>
<dbReference type="AlphaFoldDB" id="A0A5A5RAZ3"/>
<dbReference type="InterPro" id="IPR036291">
    <property type="entry name" value="NAD(P)-bd_dom_sf"/>
</dbReference>
<gene>
    <name evidence="2" type="primary">rfbG_1</name>
    <name evidence="2" type="ORF">MiYa_03728</name>
</gene>
<dbReference type="Proteomes" id="UP000323569">
    <property type="component" value="Unassembled WGS sequence"/>
</dbReference>
<reference evidence="2 3" key="1">
    <citation type="submission" date="2018-09" db="EMBL/GenBank/DDBJ databases">
        <title>Evolutionary history of phycoerythrin pigmentation in the water bloom-forming cyanobacterium Microcystis aeruginosa.</title>
        <authorList>
            <person name="Tanabe Y."/>
            <person name="Tanabe Y."/>
            <person name="Yamaguchi H."/>
        </authorList>
    </citation>
    <scope>NUCLEOTIDE SEQUENCE [LARGE SCALE GENOMIC DNA]</scope>
    <source>
        <strain evidence="2 3">NIES-2519</strain>
    </source>
</reference>
<proteinExistence type="predicted"/>
<protein>
    <submittedName>
        <fullName evidence="2">CDP-glucose 4,6-dehydratase</fullName>
        <ecNumber evidence="2">4.2.1.45</ecNumber>
    </submittedName>
</protein>